<sequence length="175" mass="18997">MADSQITVTSPSHHSSTVPPSGRQSGQQARTPDKASKEERSWWLQKLQPSLPAGHTSPLSPFFEKPNCSPTSTGAPAAEAVLQTARGGCKHDPRLPCLHQKERAQLEWRTERSSLYLHQSGEVVLQAEASFRSPGPVQALRHPTYTKHAESPGPIDTHHQGPPSPVGPGPNMGQW</sequence>
<keyword evidence="3" id="KW-1185">Reference proteome</keyword>
<evidence type="ECO:0000256" key="1">
    <source>
        <dbReference type="SAM" id="MobiDB-lite"/>
    </source>
</evidence>
<feature type="compositionally biased region" description="Low complexity" evidence="1">
    <location>
        <begin position="7"/>
        <end position="21"/>
    </location>
</feature>
<gene>
    <name evidence="2" type="ORF">AKAME5_001582100</name>
</gene>
<protein>
    <submittedName>
        <fullName evidence="2">Rho GTPase-activating protein 23-like protein</fullName>
    </submittedName>
</protein>
<reference evidence="2" key="1">
    <citation type="submission" date="2022-08" db="EMBL/GenBank/DDBJ databases">
        <title>Genome sequencing of akame (Lates japonicus).</title>
        <authorList>
            <person name="Hashiguchi Y."/>
            <person name="Takahashi H."/>
        </authorList>
    </citation>
    <scope>NUCLEOTIDE SEQUENCE</scope>
    <source>
        <strain evidence="2">Kochi</strain>
    </source>
</reference>
<accession>A0AAD3N2V9</accession>
<feature type="compositionally biased region" description="Basic and acidic residues" evidence="1">
    <location>
        <begin position="31"/>
        <end position="41"/>
    </location>
</feature>
<proteinExistence type="predicted"/>
<dbReference type="Proteomes" id="UP001279410">
    <property type="component" value="Unassembled WGS sequence"/>
</dbReference>
<comment type="caution">
    <text evidence="2">The sequence shown here is derived from an EMBL/GenBank/DDBJ whole genome shotgun (WGS) entry which is preliminary data.</text>
</comment>
<dbReference type="AlphaFoldDB" id="A0AAD3N2V9"/>
<organism evidence="2 3">
    <name type="scientific">Lates japonicus</name>
    <name type="common">Japanese lates</name>
    <dbReference type="NCBI Taxonomy" id="270547"/>
    <lineage>
        <taxon>Eukaryota</taxon>
        <taxon>Metazoa</taxon>
        <taxon>Chordata</taxon>
        <taxon>Craniata</taxon>
        <taxon>Vertebrata</taxon>
        <taxon>Euteleostomi</taxon>
        <taxon>Actinopterygii</taxon>
        <taxon>Neopterygii</taxon>
        <taxon>Teleostei</taxon>
        <taxon>Neoteleostei</taxon>
        <taxon>Acanthomorphata</taxon>
        <taxon>Carangaria</taxon>
        <taxon>Carangaria incertae sedis</taxon>
        <taxon>Centropomidae</taxon>
        <taxon>Lates</taxon>
    </lineage>
</organism>
<evidence type="ECO:0000313" key="3">
    <source>
        <dbReference type="Proteomes" id="UP001279410"/>
    </source>
</evidence>
<name>A0AAD3N2V9_LATJO</name>
<dbReference type="EMBL" id="BRZM01000068">
    <property type="protein sequence ID" value="GLD64267.1"/>
    <property type="molecule type" value="Genomic_DNA"/>
</dbReference>
<feature type="region of interest" description="Disordered" evidence="1">
    <location>
        <begin position="1"/>
        <end position="74"/>
    </location>
</feature>
<feature type="region of interest" description="Disordered" evidence="1">
    <location>
        <begin position="134"/>
        <end position="175"/>
    </location>
</feature>
<evidence type="ECO:0000313" key="2">
    <source>
        <dbReference type="EMBL" id="GLD64267.1"/>
    </source>
</evidence>